<name>A0A9W9SHN3_9EURO</name>
<reference evidence="3" key="1">
    <citation type="submission" date="2022-12" db="EMBL/GenBank/DDBJ databases">
        <authorList>
            <person name="Petersen C."/>
        </authorList>
    </citation>
    <scope>NUCLEOTIDE SEQUENCE</scope>
    <source>
        <strain evidence="3">IBT 29677</strain>
    </source>
</reference>
<dbReference type="GO" id="GO:0006631">
    <property type="term" value="P:fatty acid metabolic process"/>
    <property type="evidence" value="ECO:0007669"/>
    <property type="project" value="TreeGrafter"/>
</dbReference>
<evidence type="ECO:0000313" key="3">
    <source>
        <dbReference type="EMBL" id="KAJ5378781.1"/>
    </source>
</evidence>
<proteinExistence type="inferred from homology"/>
<keyword evidence="4" id="KW-1185">Reference proteome</keyword>
<sequence length="352" mass="39434">MTEKAVASFLEEDGGFPDDKIFDALLPIARELDHVVFHDPAKDINANYDQLITDVIHMRHKLREQLSRFLDPQNNSIFAESVQICTLDPANYEYAVATFAILALGGAVVPLQITDKTLGLATNTSPALLIHYLRRSPVKYILTGSDFREQASEYQAFCNQNFLPAIDIQPISIMNSCPEWLWSLPNLKIMKGVKIPESREGIVLFSSGSTGTPKGVIHSRDCIVCNKPRLSPEDRHLLHRPASWLGGTMSMARVVLGGARAEAIDPSAPIEEYWERLRTDKITTVISTVALWEQLARYYKTHLKTHPDRDNYLAGISNLRTAVISASVPIPSLLRFYREEIHKPLSITSRAT</sequence>
<dbReference type="SUPFAM" id="SSF56801">
    <property type="entry name" value="Acetyl-CoA synthetase-like"/>
    <property type="match status" value="1"/>
</dbReference>
<reference evidence="3" key="2">
    <citation type="journal article" date="2023" name="IMA Fungus">
        <title>Comparative genomic study of the Penicillium genus elucidates a diverse pangenome and 15 lateral gene transfer events.</title>
        <authorList>
            <person name="Petersen C."/>
            <person name="Sorensen T."/>
            <person name="Nielsen M.R."/>
            <person name="Sondergaard T.E."/>
            <person name="Sorensen J.L."/>
            <person name="Fitzpatrick D.A."/>
            <person name="Frisvad J.C."/>
            <person name="Nielsen K.L."/>
        </authorList>
    </citation>
    <scope>NUCLEOTIDE SEQUENCE</scope>
    <source>
        <strain evidence="3">IBT 29677</strain>
    </source>
</reference>
<dbReference type="Gene3D" id="3.40.50.12780">
    <property type="entry name" value="N-terminal domain of ligase-like"/>
    <property type="match status" value="1"/>
</dbReference>
<comment type="caution">
    <text evidence="3">The sequence shown here is derived from an EMBL/GenBank/DDBJ whole genome shotgun (WGS) entry which is preliminary data.</text>
</comment>
<accession>A0A9W9SHN3</accession>
<dbReference type="InterPro" id="IPR020845">
    <property type="entry name" value="AMP-binding_CS"/>
</dbReference>
<dbReference type="RefSeq" id="XP_056482567.1">
    <property type="nucleotide sequence ID" value="XM_056636537.1"/>
</dbReference>
<feature type="domain" description="AMP-dependent synthetase/ligase" evidence="2">
    <location>
        <begin position="86"/>
        <end position="343"/>
    </location>
</feature>
<dbReference type="GO" id="GO:0031956">
    <property type="term" value="F:medium-chain fatty acid-CoA ligase activity"/>
    <property type="evidence" value="ECO:0007669"/>
    <property type="project" value="TreeGrafter"/>
</dbReference>
<comment type="similarity">
    <text evidence="1">Belongs to the ATP-dependent AMP-binding enzyme family.</text>
</comment>
<dbReference type="PANTHER" id="PTHR43201">
    <property type="entry name" value="ACYL-COA SYNTHETASE"/>
    <property type="match status" value="1"/>
</dbReference>
<dbReference type="Proteomes" id="UP001147747">
    <property type="component" value="Unassembled WGS sequence"/>
</dbReference>
<gene>
    <name evidence="3" type="ORF">N7509_011900</name>
</gene>
<evidence type="ECO:0000256" key="1">
    <source>
        <dbReference type="ARBA" id="ARBA00006432"/>
    </source>
</evidence>
<dbReference type="GeneID" id="81375517"/>
<evidence type="ECO:0000259" key="2">
    <source>
        <dbReference type="Pfam" id="PF00501"/>
    </source>
</evidence>
<evidence type="ECO:0000313" key="4">
    <source>
        <dbReference type="Proteomes" id="UP001147747"/>
    </source>
</evidence>
<dbReference type="Pfam" id="PF00501">
    <property type="entry name" value="AMP-binding"/>
    <property type="match status" value="1"/>
</dbReference>
<dbReference type="PROSITE" id="PS00455">
    <property type="entry name" value="AMP_BINDING"/>
    <property type="match status" value="1"/>
</dbReference>
<dbReference type="PANTHER" id="PTHR43201:SF8">
    <property type="entry name" value="ACYL-COA SYNTHETASE FAMILY MEMBER 3"/>
    <property type="match status" value="1"/>
</dbReference>
<dbReference type="AlphaFoldDB" id="A0A9W9SHN3"/>
<dbReference type="InterPro" id="IPR042099">
    <property type="entry name" value="ANL_N_sf"/>
</dbReference>
<dbReference type="InterPro" id="IPR000873">
    <property type="entry name" value="AMP-dep_synth/lig_dom"/>
</dbReference>
<dbReference type="OrthoDB" id="6614653at2759"/>
<dbReference type="EMBL" id="JAPZBU010000011">
    <property type="protein sequence ID" value="KAJ5378781.1"/>
    <property type="molecule type" value="Genomic_DNA"/>
</dbReference>
<protein>
    <recommendedName>
        <fullName evidence="2">AMP-dependent synthetase/ligase domain-containing protein</fullName>
    </recommendedName>
</protein>
<organism evidence="3 4">
    <name type="scientific">Penicillium cosmopolitanum</name>
    <dbReference type="NCBI Taxonomy" id="1131564"/>
    <lineage>
        <taxon>Eukaryota</taxon>
        <taxon>Fungi</taxon>
        <taxon>Dikarya</taxon>
        <taxon>Ascomycota</taxon>
        <taxon>Pezizomycotina</taxon>
        <taxon>Eurotiomycetes</taxon>
        <taxon>Eurotiomycetidae</taxon>
        <taxon>Eurotiales</taxon>
        <taxon>Aspergillaceae</taxon>
        <taxon>Penicillium</taxon>
    </lineage>
</organism>